<keyword evidence="3" id="KW-1185">Reference proteome</keyword>
<dbReference type="Proteomes" id="UP000799444">
    <property type="component" value="Unassembled WGS sequence"/>
</dbReference>
<feature type="chain" id="PRO_5040300072" evidence="1">
    <location>
        <begin position="21"/>
        <end position="124"/>
    </location>
</feature>
<evidence type="ECO:0000256" key="1">
    <source>
        <dbReference type="SAM" id="SignalP"/>
    </source>
</evidence>
<protein>
    <submittedName>
        <fullName evidence="2">Uncharacterized protein</fullName>
    </submittedName>
</protein>
<organism evidence="2 3">
    <name type="scientific">Polyplosphaeria fusca</name>
    <dbReference type="NCBI Taxonomy" id="682080"/>
    <lineage>
        <taxon>Eukaryota</taxon>
        <taxon>Fungi</taxon>
        <taxon>Dikarya</taxon>
        <taxon>Ascomycota</taxon>
        <taxon>Pezizomycotina</taxon>
        <taxon>Dothideomycetes</taxon>
        <taxon>Pleosporomycetidae</taxon>
        <taxon>Pleosporales</taxon>
        <taxon>Tetraplosphaeriaceae</taxon>
        <taxon>Polyplosphaeria</taxon>
    </lineage>
</organism>
<accession>A0A9P4V8J7</accession>
<dbReference type="AlphaFoldDB" id="A0A9P4V8J7"/>
<proteinExistence type="predicted"/>
<feature type="signal peptide" evidence="1">
    <location>
        <begin position="1"/>
        <end position="20"/>
    </location>
</feature>
<keyword evidence="1" id="KW-0732">Signal</keyword>
<evidence type="ECO:0000313" key="2">
    <source>
        <dbReference type="EMBL" id="KAF2739575.1"/>
    </source>
</evidence>
<sequence>MYFTTALTALALALATSVHAAPGSPIAERQATPTIYVRFYNGGGCQGDWQEDTVFVQDGSGACVPNTITQKYGSFRVEGNTATKTLNVFTRSDCTTQSGGNTLPIAPGFIGCKSQQVGSSQFSS</sequence>
<evidence type="ECO:0000313" key="3">
    <source>
        <dbReference type="Proteomes" id="UP000799444"/>
    </source>
</evidence>
<dbReference type="OrthoDB" id="3664114at2759"/>
<dbReference type="EMBL" id="ML996104">
    <property type="protein sequence ID" value="KAF2739575.1"/>
    <property type="molecule type" value="Genomic_DNA"/>
</dbReference>
<reference evidence="2" key="1">
    <citation type="journal article" date="2020" name="Stud. Mycol.">
        <title>101 Dothideomycetes genomes: a test case for predicting lifestyles and emergence of pathogens.</title>
        <authorList>
            <person name="Haridas S."/>
            <person name="Albert R."/>
            <person name="Binder M."/>
            <person name="Bloem J."/>
            <person name="Labutti K."/>
            <person name="Salamov A."/>
            <person name="Andreopoulos B."/>
            <person name="Baker S."/>
            <person name="Barry K."/>
            <person name="Bills G."/>
            <person name="Bluhm B."/>
            <person name="Cannon C."/>
            <person name="Castanera R."/>
            <person name="Culley D."/>
            <person name="Daum C."/>
            <person name="Ezra D."/>
            <person name="Gonzalez J."/>
            <person name="Henrissat B."/>
            <person name="Kuo A."/>
            <person name="Liang C."/>
            <person name="Lipzen A."/>
            <person name="Lutzoni F."/>
            <person name="Magnuson J."/>
            <person name="Mondo S."/>
            <person name="Nolan M."/>
            <person name="Ohm R."/>
            <person name="Pangilinan J."/>
            <person name="Park H.-J."/>
            <person name="Ramirez L."/>
            <person name="Alfaro M."/>
            <person name="Sun H."/>
            <person name="Tritt A."/>
            <person name="Yoshinaga Y."/>
            <person name="Zwiers L.-H."/>
            <person name="Turgeon B."/>
            <person name="Goodwin S."/>
            <person name="Spatafora J."/>
            <person name="Crous P."/>
            <person name="Grigoriev I."/>
        </authorList>
    </citation>
    <scope>NUCLEOTIDE SEQUENCE</scope>
    <source>
        <strain evidence="2">CBS 125425</strain>
    </source>
</reference>
<comment type="caution">
    <text evidence="2">The sequence shown here is derived from an EMBL/GenBank/DDBJ whole genome shotgun (WGS) entry which is preliminary data.</text>
</comment>
<name>A0A9P4V8J7_9PLEO</name>
<gene>
    <name evidence="2" type="ORF">EJ04DRAFT_508841</name>
</gene>